<evidence type="ECO:0000313" key="1">
    <source>
        <dbReference type="EMBL" id="MBX48428.1"/>
    </source>
</evidence>
<dbReference type="EMBL" id="GGEC01067944">
    <property type="protein sequence ID" value="MBX48428.1"/>
    <property type="molecule type" value="Transcribed_RNA"/>
</dbReference>
<reference evidence="1" key="1">
    <citation type="submission" date="2018-02" db="EMBL/GenBank/DDBJ databases">
        <title>Rhizophora mucronata_Transcriptome.</title>
        <authorList>
            <person name="Meera S.P."/>
            <person name="Sreeshan A."/>
            <person name="Augustine A."/>
        </authorList>
    </citation>
    <scope>NUCLEOTIDE SEQUENCE</scope>
    <source>
        <tissue evidence="1">Leaf</tissue>
    </source>
</reference>
<sequence>MKRNCKLIWQSYLNQILHPFKLLCFSNSQLWLPGKFGNVGVKDQLVISSHKFLLFERTHGCYFLQIEESLACLASWLPVYLFSMSTMSLSIATGSSLHGTLVAAEWNCTWSTISCKIGDSRLGSIKNWRQLQA</sequence>
<dbReference type="AlphaFoldDB" id="A0A2P2P127"/>
<protein>
    <submittedName>
        <fullName evidence="1">Tripeptidyl-peptidase 2 isoform X2</fullName>
    </submittedName>
</protein>
<accession>A0A2P2P127</accession>
<proteinExistence type="predicted"/>
<name>A0A2P2P127_RHIMU</name>
<organism evidence="1">
    <name type="scientific">Rhizophora mucronata</name>
    <name type="common">Asiatic mangrove</name>
    <dbReference type="NCBI Taxonomy" id="61149"/>
    <lineage>
        <taxon>Eukaryota</taxon>
        <taxon>Viridiplantae</taxon>
        <taxon>Streptophyta</taxon>
        <taxon>Embryophyta</taxon>
        <taxon>Tracheophyta</taxon>
        <taxon>Spermatophyta</taxon>
        <taxon>Magnoliopsida</taxon>
        <taxon>eudicotyledons</taxon>
        <taxon>Gunneridae</taxon>
        <taxon>Pentapetalae</taxon>
        <taxon>rosids</taxon>
        <taxon>fabids</taxon>
        <taxon>Malpighiales</taxon>
        <taxon>Rhizophoraceae</taxon>
        <taxon>Rhizophora</taxon>
    </lineage>
</organism>